<keyword evidence="2" id="KW-0430">Lectin</keyword>
<dbReference type="GO" id="GO:0098609">
    <property type="term" value="P:cell-cell adhesion"/>
    <property type="evidence" value="ECO:0007669"/>
    <property type="project" value="TreeGrafter"/>
</dbReference>
<dbReference type="Pfam" id="PF09458">
    <property type="entry name" value="H_lectin"/>
    <property type="match status" value="1"/>
</dbReference>
<dbReference type="STRING" id="1447782.SAMN05444417_0857"/>
<dbReference type="PANTHER" id="PTHR46938">
    <property type="entry name" value="DISCOIDIN-1 SUBUNIT A-RELATED-RELATED"/>
    <property type="match status" value="1"/>
</dbReference>
<name>A0A1M6BUL2_9RHOB</name>
<dbReference type="InterPro" id="IPR052487">
    <property type="entry name" value="Galactose-binding_lectin"/>
</dbReference>
<protein>
    <submittedName>
        <fullName evidence="2">H-type lectin domain-containing protein</fullName>
    </submittedName>
</protein>
<dbReference type="GO" id="GO:0045335">
    <property type="term" value="C:phagocytic vesicle"/>
    <property type="evidence" value="ECO:0007669"/>
    <property type="project" value="TreeGrafter"/>
</dbReference>
<organism evidence="2 3">
    <name type="scientific">Wenxinia saemankumensis</name>
    <dbReference type="NCBI Taxonomy" id="1447782"/>
    <lineage>
        <taxon>Bacteria</taxon>
        <taxon>Pseudomonadati</taxon>
        <taxon>Pseudomonadota</taxon>
        <taxon>Alphaproteobacteria</taxon>
        <taxon>Rhodobacterales</taxon>
        <taxon>Roseobacteraceae</taxon>
        <taxon>Wenxinia</taxon>
    </lineage>
</organism>
<dbReference type="InterPro" id="IPR019019">
    <property type="entry name" value="H-type_lectin_domain"/>
</dbReference>
<keyword evidence="3" id="KW-1185">Reference proteome</keyword>
<dbReference type="InterPro" id="IPR037221">
    <property type="entry name" value="H-type_lectin_dom_sf"/>
</dbReference>
<dbReference type="EMBL" id="FQYO01000002">
    <property type="protein sequence ID" value="SHI52430.1"/>
    <property type="molecule type" value="Genomic_DNA"/>
</dbReference>
<reference evidence="2 3" key="1">
    <citation type="submission" date="2016-11" db="EMBL/GenBank/DDBJ databases">
        <authorList>
            <person name="Jaros S."/>
            <person name="Januszkiewicz K."/>
            <person name="Wedrychowicz H."/>
        </authorList>
    </citation>
    <scope>NUCLEOTIDE SEQUENCE [LARGE SCALE GENOMIC DNA]</scope>
    <source>
        <strain evidence="2 3">DSM 100565</strain>
    </source>
</reference>
<gene>
    <name evidence="2" type="ORF">SAMN05444417_0857</name>
</gene>
<dbReference type="GO" id="GO:0098636">
    <property type="term" value="C:protein complex involved in cell adhesion"/>
    <property type="evidence" value="ECO:0007669"/>
    <property type="project" value="TreeGrafter"/>
</dbReference>
<dbReference type="GO" id="GO:0046871">
    <property type="term" value="F:N-acetylgalactosamine binding"/>
    <property type="evidence" value="ECO:0007669"/>
    <property type="project" value="TreeGrafter"/>
</dbReference>
<proteinExistence type="predicted"/>
<evidence type="ECO:0000313" key="3">
    <source>
        <dbReference type="Proteomes" id="UP000184292"/>
    </source>
</evidence>
<evidence type="ECO:0000313" key="2">
    <source>
        <dbReference type="EMBL" id="SHI52430.1"/>
    </source>
</evidence>
<dbReference type="AlphaFoldDB" id="A0A1M6BUL2"/>
<dbReference type="GO" id="GO:0030247">
    <property type="term" value="F:polysaccharide binding"/>
    <property type="evidence" value="ECO:0007669"/>
    <property type="project" value="TreeGrafter"/>
</dbReference>
<dbReference type="GO" id="GO:0009986">
    <property type="term" value="C:cell surface"/>
    <property type="evidence" value="ECO:0007669"/>
    <property type="project" value="TreeGrafter"/>
</dbReference>
<sequence>MRKIDSGAVGIARGEIVLFSDFADDGAMWAGSGDREIRRRISFDEPFAGAPVVSAWITMQDVASDRNTRLDLAAEDEDPEGFTIVFRTWGDSRIARIRVGWMAIGTVRSDDMWDID</sequence>
<dbReference type="RefSeq" id="WP_073326599.1">
    <property type="nucleotide sequence ID" value="NZ_FQYO01000002.1"/>
</dbReference>
<accession>A0A1M6BUL2</accession>
<feature type="domain" description="H-type lectin" evidence="1">
    <location>
        <begin position="39"/>
        <end position="104"/>
    </location>
</feature>
<dbReference type="OrthoDB" id="7658568at2"/>
<dbReference type="GO" id="GO:0070492">
    <property type="term" value="F:oligosaccharide binding"/>
    <property type="evidence" value="ECO:0007669"/>
    <property type="project" value="TreeGrafter"/>
</dbReference>
<dbReference type="Gene3D" id="2.60.40.2080">
    <property type="match status" value="1"/>
</dbReference>
<dbReference type="Proteomes" id="UP000184292">
    <property type="component" value="Unassembled WGS sequence"/>
</dbReference>
<dbReference type="SUPFAM" id="SSF141086">
    <property type="entry name" value="Agglutinin HPA-like"/>
    <property type="match status" value="1"/>
</dbReference>
<evidence type="ECO:0000259" key="1">
    <source>
        <dbReference type="Pfam" id="PF09458"/>
    </source>
</evidence>